<feature type="domain" description="NACHT" evidence="2">
    <location>
        <begin position="283"/>
        <end position="422"/>
    </location>
</feature>
<dbReference type="InterPro" id="IPR056884">
    <property type="entry name" value="NPHP3-like_N"/>
</dbReference>
<evidence type="ECO:0000259" key="2">
    <source>
        <dbReference type="PROSITE" id="PS50837"/>
    </source>
</evidence>
<dbReference type="PANTHER" id="PTHR10039">
    <property type="entry name" value="AMELOGENIN"/>
    <property type="match status" value="1"/>
</dbReference>
<dbReference type="Gene3D" id="3.40.50.300">
    <property type="entry name" value="P-loop containing nucleotide triphosphate hydrolases"/>
    <property type="match status" value="1"/>
</dbReference>
<proteinExistence type="predicted"/>
<dbReference type="InterPro" id="IPR027417">
    <property type="entry name" value="P-loop_NTPase"/>
</dbReference>
<protein>
    <recommendedName>
        <fullName evidence="2">NACHT domain-containing protein</fullName>
    </recommendedName>
</protein>
<dbReference type="EMBL" id="QJNU01000348">
    <property type="protein sequence ID" value="RYP01740.1"/>
    <property type="molecule type" value="Genomic_DNA"/>
</dbReference>
<dbReference type="OrthoDB" id="4062651at2759"/>
<dbReference type="Pfam" id="PF24809">
    <property type="entry name" value="DUF7708"/>
    <property type="match status" value="1"/>
</dbReference>
<dbReference type="Pfam" id="PF22939">
    <property type="entry name" value="WHD_GPIID"/>
    <property type="match status" value="1"/>
</dbReference>
<dbReference type="Pfam" id="PF24883">
    <property type="entry name" value="NPHP3_N"/>
    <property type="match status" value="1"/>
</dbReference>
<reference evidence="3 4" key="1">
    <citation type="submission" date="2018-06" db="EMBL/GenBank/DDBJ databases">
        <title>Complete Genomes of Monosporascus.</title>
        <authorList>
            <person name="Robinson A.J."/>
            <person name="Natvig D.O."/>
        </authorList>
    </citation>
    <scope>NUCLEOTIDE SEQUENCE [LARGE SCALE GENOMIC DNA]</scope>
    <source>
        <strain evidence="3 4">CBS 110550</strain>
    </source>
</reference>
<dbReference type="InterPro" id="IPR054471">
    <property type="entry name" value="GPIID_WHD"/>
</dbReference>
<keyword evidence="1" id="KW-0677">Repeat</keyword>
<dbReference type="InterPro" id="IPR056125">
    <property type="entry name" value="DUF7708"/>
</dbReference>
<comment type="caution">
    <text evidence="3">The sequence shown here is derived from an EMBL/GenBank/DDBJ whole genome shotgun (WGS) entry which is preliminary data.</text>
</comment>
<evidence type="ECO:0000256" key="1">
    <source>
        <dbReference type="ARBA" id="ARBA00022737"/>
    </source>
</evidence>
<dbReference type="AlphaFoldDB" id="A0A4Q4T8V1"/>
<gene>
    <name evidence="3" type="ORF">DL764_006102</name>
</gene>
<dbReference type="InterPro" id="IPR007111">
    <property type="entry name" value="NACHT_NTPase"/>
</dbReference>
<keyword evidence="4" id="KW-1185">Reference proteome</keyword>
<dbReference type="PANTHER" id="PTHR10039:SF14">
    <property type="entry name" value="NACHT DOMAIN-CONTAINING PROTEIN"/>
    <property type="match status" value="1"/>
</dbReference>
<dbReference type="PROSITE" id="PS50837">
    <property type="entry name" value="NACHT"/>
    <property type="match status" value="1"/>
</dbReference>
<dbReference type="Proteomes" id="UP000293360">
    <property type="component" value="Unassembled WGS sequence"/>
</dbReference>
<dbReference type="STRING" id="155417.A0A4Q4T8V1"/>
<accession>A0A4Q4T8V1</accession>
<dbReference type="SUPFAM" id="SSF52540">
    <property type="entry name" value="P-loop containing nucleoside triphosphate hydrolases"/>
    <property type="match status" value="1"/>
</dbReference>
<name>A0A4Q4T8V1_9PEZI</name>
<evidence type="ECO:0000313" key="4">
    <source>
        <dbReference type="Proteomes" id="UP000293360"/>
    </source>
</evidence>
<evidence type="ECO:0000313" key="3">
    <source>
        <dbReference type="EMBL" id="RYP01740.1"/>
    </source>
</evidence>
<sequence>MSSSAPLHDPVQAAFDKAIWEFKAGLKNEALYREILSTTSADQVYDLTDKLQAEKPGTGGIRNLAKLQPYLERLQSYNGAIDTFVQAKPDVLALIWGPIKLLVQWASTLVTSLDALINTTAEIGLLLPEFSLATKLFERNDMIRELLALFFQDILDFYLVSLKFFSMPRFKAFFEALWPKKKQQIDSVINRIARHATMLRNEVRLEHIQEEHHARAREMEHFENLERSTRRTEYRVLETSMAPTFYDKKLNYLRGRLCGGTGSWLLNDSHMRKWLNATEDSPNIIWLRGIPGAGKTFLAACVVDDIRSSSSSCNQAIFSFLSHAFQHSTLALSVVHSLIFQLARDDSALQDVVCEVSRETLSSDLAAATDVLIKILACSGPVHIVIDGLDEIDETERVLLLQEMLRVSESCKETRILIGSRSEHDLATLLKPVSTEIRVDTQNTDSIQNYVTSRYCDWAKSRGFGLEEEREIMELLAPIAGRAKGMFMYAQLILRSLEFLDTIDEVRDELKVLPTDLKDAYGRIFLRINKRLPDFARDKARRILGWVGCSPVPMTIRELEQALSIRPGDYRQIPKGYSALNLVLLCGPVVEVVDGEVQFVHFTAKEQLENVRSVDTATYLSCLLPPITAGNLETSKWLAIKAQQHVNKMHRYDVKHFRPIFVEVLMSDRSVALYNHIEALAVFVYSRTKRLFGASTSTSSIEAMDPQIVSATRGRPQSERILITLWRKLNDMGFVPRKYFGTGLRSVAATTCSITLASELIDLGADLDYQSNRNQARPLQRAAQQDTEEAAKFMRFLLYRGAKPEIEYEKQQSTELGKNMGREYVSTRVTISEEVGTKGISKWLTKFWEDLVAEATEARMNSDNPPIPEN</sequence>
<organism evidence="3 4">
    <name type="scientific">Monosporascus ibericus</name>
    <dbReference type="NCBI Taxonomy" id="155417"/>
    <lineage>
        <taxon>Eukaryota</taxon>
        <taxon>Fungi</taxon>
        <taxon>Dikarya</taxon>
        <taxon>Ascomycota</taxon>
        <taxon>Pezizomycotina</taxon>
        <taxon>Sordariomycetes</taxon>
        <taxon>Xylariomycetidae</taxon>
        <taxon>Xylariales</taxon>
        <taxon>Xylariales incertae sedis</taxon>
        <taxon>Monosporascus</taxon>
    </lineage>
</organism>